<accession>A0A1X1TLT1</accession>
<organism evidence="2 3">
    <name type="scientific">Mycolicibacterium doricum</name>
    <dbReference type="NCBI Taxonomy" id="126673"/>
    <lineage>
        <taxon>Bacteria</taxon>
        <taxon>Bacillati</taxon>
        <taxon>Actinomycetota</taxon>
        <taxon>Actinomycetes</taxon>
        <taxon>Mycobacteriales</taxon>
        <taxon>Mycobacteriaceae</taxon>
        <taxon>Mycolicibacterium</taxon>
    </lineage>
</organism>
<dbReference type="OrthoDB" id="4631389at2"/>
<dbReference type="EMBL" id="LQOS01000007">
    <property type="protein sequence ID" value="ORV45419.1"/>
    <property type="molecule type" value="Genomic_DNA"/>
</dbReference>
<evidence type="ECO:0000313" key="4">
    <source>
        <dbReference type="Proteomes" id="UP000467201"/>
    </source>
</evidence>
<reference evidence="1" key="3">
    <citation type="submission" date="2020-02" db="EMBL/GenBank/DDBJ databases">
        <authorList>
            <person name="Matsumoto Y."/>
            <person name="Motooka D."/>
            <person name="Nakamura S."/>
        </authorList>
    </citation>
    <scope>NUCLEOTIDE SEQUENCE</scope>
    <source>
        <strain evidence="1">JCM 12405</strain>
    </source>
</reference>
<protein>
    <submittedName>
        <fullName evidence="2">Uncharacterized protein</fullName>
    </submittedName>
</protein>
<dbReference type="Proteomes" id="UP000467201">
    <property type="component" value="Chromosome"/>
</dbReference>
<reference evidence="1 4" key="2">
    <citation type="journal article" date="2019" name="Emerg. Microbes Infect.">
        <title>Comprehensive subspecies identification of 175 nontuberculous mycobacteria species based on 7547 genomic profiles.</title>
        <authorList>
            <person name="Matsumoto Y."/>
            <person name="Kinjo T."/>
            <person name="Motooka D."/>
            <person name="Nabeya D."/>
            <person name="Jung N."/>
            <person name="Uechi K."/>
            <person name="Horii T."/>
            <person name="Iida T."/>
            <person name="Fujita J."/>
            <person name="Nakamura S."/>
        </authorList>
    </citation>
    <scope>NUCLEOTIDE SEQUENCE [LARGE SCALE GENOMIC DNA]</scope>
    <source>
        <strain evidence="1 4">JCM 12405</strain>
    </source>
</reference>
<evidence type="ECO:0000313" key="3">
    <source>
        <dbReference type="Proteomes" id="UP000193564"/>
    </source>
</evidence>
<reference evidence="2 3" key="1">
    <citation type="submission" date="2016-01" db="EMBL/GenBank/DDBJ databases">
        <title>The new phylogeny of the genus Mycobacterium.</title>
        <authorList>
            <person name="Tarcisio F."/>
            <person name="Conor M."/>
            <person name="Antonella G."/>
            <person name="Elisabetta G."/>
            <person name="Giulia F.S."/>
            <person name="Sara T."/>
            <person name="Anna F."/>
            <person name="Clotilde B."/>
            <person name="Roberto B."/>
            <person name="Veronica D.S."/>
            <person name="Fabio R."/>
            <person name="Monica P."/>
            <person name="Olivier J."/>
            <person name="Enrico T."/>
            <person name="Nicola S."/>
        </authorList>
    </citation>
    <scope>NUCLEOTIDE SEQUENCE [LARGE SCALE GENOMIC DNA]</scope>
    <source>
        <strain evidence="2 3">DSM 44339</strain>
    </source>
</reference>
<evidence type="ECO:0000313" key="2">
    <source>
        <dbReference type="EMBL" id="ORV45419.1"/>
    </source>
</evidence>
<keyword evidence="3" id="KW-1185">Reference proteome</keyword>
<evidence type="ECO:0000313" key="1">
    <source>
        <dbReference type="EMBL" id="BBZ07862.1"/>
    </source>
</evidence>
<sequence>MSTPDEPVFDDDAPEADVVEQLIPVDVDDEEEGGLDPARVSVSGNWDANEADVIEQSIAVPLSDDDPDFDR</sequence>
<proteinExistence type="predicted"/>
<dbReference type="Proteomes" id="UP000193564">
    <property type="component" value="Unassembled WGS sequence"/>
</dbReference>
<name>A0A1X1TLT1_9MYCO</name>
<dbReference type="EMBL" id="AP022605">
    <property type="protein sequence ID" value="BBZ07862.1"/>
    <property type="molecule type" value="Genomic_DNA"/>
</dbReference>
<dbReference type="AlphaFoldDB" id="A0A1X1TLT1"/>
<gene>
    <name evidence="2" type="ORF">AWC01_01270</name>
    <name evidence="1" type="ORF">MDOR_20310</name>
</gene>
<dbReference type="KEGG" id="mdr:MDOR_20310"/>
<dbReference type="RefSeq" id="WP_085187181.1">
    <property type="nucleotide sequence ID" value="NZ_AP022605.1"/>
</dbReference>